<organism evidence="1">
    <name type="scientific">Rhizophora mucronata</name>
    <name type="common">Asiatic mangrove</name>
    <dbReference type="NCBI Taxonomy" id="61149"/>
    <lineage>
        <taxon>Eukaryota</taxon>
        <taxon>Viridiplantae</taxon>
        <taxon>Streptophyta</taxon>
        <taxon>Embryophyta</taxon>
        <taxon>Tracheophyta</taxon>
        <taxon>Spermatophyta</taxon>
        <taxon>Magnoliopsida</taxon>
        <taxon>eudicotyledons</taxon>
        <taxon>Gunneridae</taxon>
        <taxon>Pentapetalae</taxon>
        <taxon>rosids</taxon>
        <taxon>fabids</taxon>
        <taxon>Malpighiales</taxon>
        <taxon>Rhizophoraceae</taxon>
        <taxon>Rhizophora</taxon>
    </lineage>
</organism>
<dbReference type="EMBL" id="GGEC01057450">
    <property type="protein sequence ID" value="MBX37934.1"/>
    <property type="molecule type" value="Transcribed_RNA"/>
</dbReference>
<reference evidence="1" key="1">
    <citation type="submission" date="2018-02" db="EMBL/GenBank/DDBJ databases">
        <title>Rhizophora mucronata_Transcriptome.</title>
        <authorList>
            <person name="Meera S.P."/>
            <person name="Sreeshan A."/>
            <person name="Augustine A."/>
        </authorList>
    </citation>
    <scope>NUCLEOTIDE SEQUENCE</scope>
    <source>
        <tissue evidence="1">Leaf</tissue>
    </source>
</reference>
<evidence type="ECO:0000313" key="1">
    <source>
        <dbReference type="EMBL" id="MBX37934.1"/>
    </source>
</evidence>
<name>A0A2P2N607_RHIMU</name>
<dbReference type="AlphaFoldDB" id="A0A2P2N607"/>
<sequence length="40" mass="4910">MHDYYYSLFLKICELSEKRPPTTLKHLYEFHHNSLPKEPC</sequence>
<proteinExistence type="predicted"/>
<protein>
    <submittedName>
        <fullName evidence="1">Uncharacterized protein</fullName>
    </submittedName>
</protein>
<accession>A0A2P2N607</accession>